<sequence length="241" mass="28175">MNNNYIRQAVTDTIIKCHISTFPIDCFNILNRFDYKVCTYSELQSRNLELYKMCVSYSEDAFRIGNMHIIAYNDKKPPKRIRFSLMHELGHHILGHKNDTPENEEEANYFASNILAPRIAMYYAKLKTVADVSELFEISSSAAYYAAQDFSEWCNEVCQSGMHDYDRSLYAHFYNSVYNGFVYSIKKCEFCGATVYNEKMPYCKGACALHDEPKRTPMFDVLSADDRKVLLRLENNWLYDF</sequence>
<dbReference type="InterPro" id="IPR010359">
    <property type="entry name" value="IrrE_HExxH"/>
</dbReference>
<evidence type="ECO:0000259" key="1">
    <source>
        <dbReference type="Pfam" id="PF06114"/>
    </source>
</evidence>
<dbReference type="PANTHER" id="PTHR43236:SF1">
    <property type="entry name" value="BLL7220 PROTEIN"/>
    <property type="match status" value="1"/>
</dbReference>
<dbReference type="Pfam" id="PF06114">
    <property type="entry name" value="Peptidase_M78"/>
    <property type="match status" value="1"/>
</dbReference>
<feature type="domain" description="IrrE N-terminal-like" evidence="1">
    <location>
        <begin position="65"/>
        <end position="146"/>
    </location>
</feature>
<dbReference type="RefSeq" id="WP_066734710.1">
    <property type="nucleotide sequence ID" value="NZ_JAJCIQ010000007.1"/>
</dbReference>
<accession>A0ABS8DHG9</accession>
<comment type="caution">
    <text evidence="2">The sequence shown here is derived from an EMBL/GenBank/DDBJ whole genome shotgun (WGS) entry which is preliminary data.</text>
</comment>
<organism evidence="2 3">
    <name type="scientific">Bariatricus massiliensis</name>
    <dbReference type="NCBI Taxonomy" id="1745713"/>
    <lineage>
        <taxon>Bacteria</taxon>
        <taxon>Bacillati</taxon>
        <taxon>Bacillota</taxon>
        <taxon>Clostridia</taxon>
        <taxon>Lachnospirales</taxon>
        <taxon>Lachnospiraceae</taxon>
        <taxon>Bariatricus</taxon>
    </lineage>
</organism>
<gene>
    <name evidence="2" type="ORF">LIZ65_11100</name>
</gene>
<dbReference type="Gene3D" id="1.10.10.2910">
    <property type="match status" value="1"/>
</dbReference>
<dbReference type="Proteomes" id="UP001299546">
    <property type="component" value="Unassembled WGS sequence"/>
</dbReference>
<dbReference type="InterPro" id="IPR052345">
    <property type="entry name" value="Rad_response_metalloprotease"/>
</dbReference>
<keyword evidence="3" id="KW-1185">Reference proteome</keyword>
<protein>
    <submittedName>
        <fullName evidence="2">ImmA/IrrE family metallo-endopeptidase</fullName>
    </submittedName>
</protein>
<evidence type="ECO:0000313" key="3">
    <source>
        <dbReference type="Proteomes" id="UP001299546"/>
    </source>
</evidence>
<evidence type="ECO:0000313" key="2">
    <source>
        <dbReference type="EMBL" id="MCB7387836.1"/>
    </source>
</evidence>
<name>A0ABS8DHG9_9FIRM</name>
<reference evidence="2 3" key="1">
    <citation type="submission" date="2021-10" db="EMBL/GenBank/DDBJ databases">
        <title>Collection of gut derived symbiotic bacterial strains cultured from healthy donors.</title>
        <authorList>
            <person name="Lin H."/>
            <person name="Littmann E."/>
            <person name="Kohout C."/>
            <person name="Pamer E.G."/>
        </authorList>
    </citation>
    <scope>NUCLEOTIDE SEQUENCE [LARGE SCALE GENOMIC DNA]</scope>
    <source>
        <strain evidence="2 3">DFI.1.165</strain>
    </source>
</reference>
<dbReference type="EMBL" id="JAJCIS010000006">
    <property type="protein sequence ID" value="MCB7387836.1"/>
    <property type="molecule type" value="Genomic_DNA"/>
</dbReference>
<dbReference type="PANTHER" id="PTHR43236">
    <property type="entry name" value="ANTITOXIN HIGA1"/>
    <property type="match status" value="1"/>
</dbReference>
<proteinExistence type="predicted"/>